<name>A0A5B7ZWI7_9BACT</name>
<dbReference type="Gene3D" id="3.40.50.2000">
    <property type="entry name" value="Glycogen Phosphorylase B"/>
    <property type="match status" value="2"/>
</dbReference>
<dbReference type="GO" id="GO:0016757">
    <property type="term" value="F:glycosyltransferase activity"/>
    <property type="evidence" value="ECO:0007669"/>
    <property type="project" value="InterPro"/>
</dbReference>
<evidence type="ECO:0000313" key="4">
    <source>
        <dbReference type="Proteomes" id="UP000305398"/>
    </source>
</evidence>
<dbReference type="Pfam" id="PF13439">
    <property type="entry name" value="Glyco_transf_4"/>
    <property type="match status" value="1"/>
</dbReference>
<feature type="domain" description="Glycosyltransferase subfamily 4-like N-terminal" evidence="2">
    <location>
        <begin position="47"/>
        <end position="222"/>
    </location>
</feature>
<dbReference type="RefSeq" id="WP_139514520.1">
    <property type="nucleotide sequence ID" value="NZ_CP040896.1"/>
</dbReference>
<dbReference type="Pfam" id="PF00534">
    <property type="entry name" value="Glycos_transf_1"/>
    <property type="match status" value="1"/>
</dbReference>
<evidence type="ECO:0000259" key="1">
    <source>
        <dbReference type="Pfam" id="PF00534"/>
    </source>
</evidence>
<protein>
    <submittedName>
        <fullName evidence="3">Glycosyltransferase family 4 protein</fullName>
    </submittedName>
</protein>
<accession>A0A5B7ZWI7</accession>
<reference evidence="3 4" key="1">
    <citation type="submission" date="2019-06" db="EMBL/GenBank/DDBJ databases">
        <authorList>
            <person name="Srinivasan S."/>
        </authorList>
    </citation>
    <scope>NUCLEOTIDE SEQUENCE [LARGE SCALE GENOMIC DNA]</scope>
    <source>
        <strain evidence="3 4">17J68-5</strain>
    </source>
</reference>
<dbReference type="KEGG" id="hyj:FHG12_04120"/>
<evidence type="ECO:0000259" key="2">
    <source>
        <dbReference type="Pfam" id="PF13439"/>
    </source>
</evidence>
<proteinExistence type="predicted"/>
<dbReference type="OrthoDB" id="1220440at2"/>
<dbReference type="EMBL" id="CP040896">
    <property type="protein sequence ID" value="QDA59338.1"/>
    <property type="molecule type" value="Genomic_DNA"/>
</dbReference>
<sequence length="433" mass="48756">MASSAPRIRMIASDSTAATNAAPHVLFISYDGMTDPLGQSQVLPYLTNLAKRGYRITLLSTEKPERFEQHRATIEAIVQKAGITWEYIFFRRKPPGLAKFLDLRELKQKALSIHRRTPLDMTHCRSYVSAAVGLMLKRKFGIKMLFDMRGFWVDERVDGGIWNLRNPVFRYAYRQYKQKEASYIAAADGIISLTENGKQEIQTWPAYQGAPITVIPCSTDFDLFPLIDRAQRAQGKAELGIPNNDLVISYLGSVGGWYLLDDMLRQFWVIKQQFPTARMLFITQDSKEEILAAARKLEGLREEDFLVRAATRQQVPKLLAASDINLFFIKQSYSKKASSPTKLGEILAMGIPVICNAGVGDVESIIRDTDGGIAIPELTEAWLQKAAAQVPQLLAKDPETLRRNAQPYYDLGRAVASYEQQYARILNRKAAKA</sequence>
<keyword evidence="4" id="KW-1185">Reference proteome</keyword>
<dbReference type="InterPro" id="IPR028098">
    <property type="entry name" value="Glyco_trans_4-like_N"/>
</dbReference>
<gene>
    <name evidence="3" type="ORF">FHG12_04120</name>
</gene>
<dbReference type="PANTHER" id="PTHR12526">
    <property type="entry name" value="GLYCOSYLTRANSFERASE"/>
    <property type="match status" value="1"/>
</dbReference>
<dbReference type="Proteomes" id="UP000305398">
    <property type="component" value="Chromosome"/>
</dbReference>
<feature type="domain" description="Glycosyl transferase family 1" evidence="1">
    <location>
        <begin position="236"/>
        <end position="381"/>
    </location>
</feature>
<dbReference type="InterPro" id="IPR001296">
    <property type="entry name" value="Glyco_trans_1"/>
</dbReference>
<evidence type="ECO:0000313" key="3">
    <source>
        <dbReference type="EMBL" id="QDA59338.1"/>
    </source>
</evidence>
<dbReference type="SUPFAM" id="SSF53756">
    <property type="entry name" value="UDP-Glycosyltransferase/glycogen phosphorylase"/>
    <property type="match status" value="1"/>
</dbReference>
<keyword evidence="3" id="KW-0808">Transferase</keyword>
<dbReference type="PANTHER" id="PTHR12526:SF600">
    <property type="entry name" value="GLYCOSYL TRANSFERASE GROUP 1"/>
    <property type="match status" value="1"/>
</dbReference>
<dbReference type="AlphaFoldDB" id="A0A5B7ZWI7"/>
<organism evidence="3 4">
    <name type="scientific">Hymenobacter jejuensis</name>
    <dbReference type="NCBI Taxonomy" id="2502781"/>
    <lineage>
        <taxon>Bacteria</taxon>
        <taxon>Pseudomonadati</taxon>
        <taxon>Bacteroidota</taxon>
        <taxon>Cytophagia</taxon>
        <taxon>Cytophagales</taxon>
        <taxon>Hymenobacteraceae</taxon>
        <taxon>Hymenobacter</taxon>
    </lineage>
</organism>